<feature type="transmembrane region" description="Helical" evidence="1">
    <location>
        <begin position="111"/>
        <end position="131"/>
    </location>
</feature>
<feature type="transmembrane region" description="Helical" evidence="1">
    <location>
        <begin position="80"/>
        <end position="99"/>
    </location>
</feature>
<keyword evidence="1" id="KW-0472">Membrane</keyword>
<dbReference type="EMBL" id="SLVV01000012">
    <property type="protein sequence ID" value="TCN21457.1"/>
    <property type="molecule type" value="Genomic_DNA"/>
</dbReference>
<accession>A0A4R2B4C9</accession>
<keyword evidence="3" id="KW-1185">Reference proteome</keyword>
<keyword evidence="1" id="KW-1133">Transmembrane helix</keyword>
<protein>
    <submittedName>
        <fullName evidence="2">Putative membrane protein YesL</fullName>
    </submittedName>
</protein>
<feature type="transmembrane region" description="Helical" evidence="1">
    <location>
        <begin position="143"/>
        <end position="170"/>
    </location>
</feature>
<feature type="transmembrane region" description="Helical" evidence="1">
    <location>
        <begin position="176"/>
        <end position="200"/>
    </location>
</feature>
<evidence type="ECO:0000256" key="1">
    <source>
        <dbReference type="SAM" id="Phobius"/>
    </source>
</evidence>
<evidence type="ECO:0000313" key="3">
    <source>
        <dbReference type="Proteomes" id="UP000295689"/>
    </source>
</evidence>
<name>A0A4R2B4C9_9BACI</name>
<comment type="caution">
    <text evidence="2">The sequence shown here is derived from an EMBL/GenBank/DDBJ whole genome shotgun (WGS) entry which is preliminary data.</text>
</comment>
<proteinExistence type="predicted"/>
<sequence>MNRMANINSKIAGMMDIAFSMAKTSLFFWLSLIKRAFILGLVASFCALIETINEVWKGSGRPVRQLFKENSQKYKSTKKVSLMWFVFLIYASSFIVLPFPESLPSNIGQVIKYAFVYMVLLAVILFTFVSFNMVKLQLTVKKAILYGFYLLVKKFTSSIFLLAAFLVIAYLSQQNLIFFIFFAPAMYALSAVLILGKVYAGIDS</sequence>
<keyword evidence="1" id="KW-0812">Transmembrane</keyword>
<dbReference type="Proteomes" id="UP000295689">
    <property type="component" value="Unassembled WGS sequence"/>
</dbReference>
<reference evidence="2 3" key="1">
    <citation type="journal article" date="2015" name="Stand. Genomic Sci.">
        <title>Genomic Encyclopedia of Bacterial and Archaeal Type Strains, Phase III: the genomes of soil and plant-associated and newly described type strains.</title>
        <authorList>
            <person name="Whitman W.B."/>
            <person name="Woyke T."/>
            <person name="Klenk H.P."/>
            <person name="Zhou Y."/>
            <person name="Lilburn T.G."/>
            <person name="Beck B.J."/>
            <person name="De Vos P."/>
            <person name="Vandamme P."/>
            <person name="Eisen J.A."/>
            <person name="Garrity G."/>
            <person name="Hugenholtz P."/>
            <person name="Kyrpides N.C."/>
        </authorList>
    </citation>
    <scope>NUCLEOTIDE SEQUENCE [LARGE SCALE GENOMIC DNA]</scope>
    <source>
        <strain evidence="2 3">CV53</strain>
    </source>
</reference>
<gene>
    <name evidence="2" type="ORF">EV146_112140</name>
</gene>
<organism evidence="2 3">
    <name type="scientific">Mesobacillus foraminis</name>
    <dbReference type="NCBI Taxonomy" id="279826"/>
    <lineage>
        <taxon>Bacteria</taxon>
        <taxon>Bacillati</taxon>
        <taxon>Bacillota</taxon>
        <taxon>Bacilli</taxon>
        <taxon>Bacillales</taxon>
        <taxon>Bacillaceae</taxon>
        <taxon>Mesobacillus</taxon>
    </lineage>
</organism>
<evidence type="ECO:0000313" key="2">
    <source>
        <dbReference type="EMBL" id="TCN21457.1"/>
    </source>
</evidence>
<dbReference type="RefSeq" id="WP_132010585.1">
    <property type="nucleotide sequence ID" value="NZ_JABUHM010000014.1"/>
</dbReference>
<dbReference type="AlphaFoldDB" id="A0A4R2B4C9"/>